<comment type="caution">
    <text evidence="1">The sequence shown here is derived from an EMBL/GenBank/DDBJ whole genome shotgun (WGS) entry which is preliminary data.</text>
</comment>
<accession>A0ABX4RCV3</accession>
<sequence>MKRILEEISEWKREAADEDISRYFYELDSFKKITDGSRVYVVGRKGTGKTAICKRIESIEDHRTFSTKLSFKEFPFNFLYKLSDTDYTSPSQYISVWKYCIYNSILQMMTRDQSTNSEFKEKLATIYSEDPNIALRDKMRKWTSKSIAASILGVGGSTTKTEDYRDITEYWHEILPLMKECITQNINKENIYYILFDELDEDYRNYWQDENRERYIPLLTSLLKAVSSIRHEFPVMNFGIRPVVFLRDDIYEITLDPDKNKWEDLKIELRWGRGDIKQMIAHRISRADSKETRILRYEEAIDRICRESSIPLGKEKFSRKISVFDFIEHRTHLRPRDFVTYFRFCAESAIRQRKEKLDAETIKGRQKEFSEHFVQELDNEIRTILPNFRIILDQISSKNKIKFKYSEIEEAIESAEKTSQQKSGMDTSKIISVLFHFSVLGNQGDRAPSNKYTDPIFRYNNRNLVISQRLQLHRGIVASYWRSQ</sequence>
<dbReference type="InterPro" id="IPR027417">
    <property type="entry name" value="P-loop_NTPase"/>
</dbReference>
<name>A0ABX4RCV3_9PROT</name>
<dbReference type="Proteomes" id="UP000233365">
    <property type="component" value="Unassembled WGS sequence"/>
</dbReference>
<evidence type="ECO:0000313" key="2">
    <source>
        <dbReference type="Proteomes" id="UP000233365"/>
    </source>
</evidence>
<dbReference type="SUPFAM" id="SSF52540">
    <property type="entry name" value="P-loop containing nucleoside triphosphate hydrolases"/>
    <property type="match status" value="1"/>
</dbReference>
<dbReference type="InterPro" id="IPR059206">
    <property type="entry name" value="Sll1717-like"/>
</dbReference>
<protein>
    <submittedName>
        <fullName evidence="1">Uncharacterized protein</fullName>
    </submittedName>
</protein>
<dbReference type="EMBL" id="PGTS01000001">
    <property type="protein sequence ID" value="PKR52112.1"/>
    <property type="molecule type" value="Genomic_DNA"/>
</dbReference>
<dbReference type="RefSeq" id="WP_101245293.1">
    <property type="nucleotide sequence ID" value="NZ_PGTS01000001.1"/>
</dbReference>
<organism evidence="1 2">
    <name type="scientific">Thalassospira povalilytica</name>
    <dbReference type="NCBI Taxonomy" id="732237"/>
    <lineage>
        <taxon>Bacteria</taxon>
        <taxon>Pseudomonadati</taxon>
        <taxon>Pseudomonadota</taxon>
        <taxon>Alphaproteobacteria</taxon>
        <taxon>Rhodospirillales</taxon>
        <taxon>Thalassospiraceae</taxon>
        <taxon>Thalassospira</taxon>
    </lineage>
</organism>
<dbReference type="NCBIfam" id="NF047389">
    <property type="entry name" value="ATPase_Sll1717"/>
    <property type="match status" value="1"/>
</dbReference>
<gene>
    <name evidence="1" type="ORF">CU041_00355</name>
</gene>
<reference evidence="1 2" key="1">
    <citation type="submission" date="2017-11" db="EMBL/GenBank/DDBJ databases">
        <title>Biodiversity and function of Thalassospira species in the particle-attached aromatic-hydrocarbon-degrading consortia from the surface seawater of the China South Sea.</title>
        <authorList>
            <person name="Dong C."/>
            <person name="Liu R."/>
            <person name="Shao Z."/>
        </authorList>
    </citation>
    <scope>NUCLEOTIDE SEQUENCE [LARGE SCALE GENOMIC DNA]</scope>
    <source>
        <strain evidence="1 2">139Z-12</strain>
    </source>
</reference>
<evidence type="ECO:0000313" key="1">
    <source>
        <dbReference type="EMBL" id="PKR52112.1"/>
    </source>
</evidence>
<keyword evidence="2" id="KW-1185">Reference proteome</keyword>
<proteinExistence type="predicted"/>